<evidence type="ECO:0000256" key="5">
    <source>
        <dbReference type="ARBA" id="ARBA00022741"/>
    </source>
</evidence>
<evidence type="ECO:0000256" key="11">
    <source>
        <dbReference type="SAM" id="MobiDB-lite"/>
    </source>
</evidence>
<dbReference type="GeneID" id="25252450"/>
<dbReference type="GO" id="GO:0005813">
    <property type="term" value="C:centrosome"/>
    <property type="evidence" value="ECO:0007669"/>
    <property type="project" value="TreeGrafter"/>
</dbReference>
<dbReference type="EMBL" id="HG676799">
    <property type="protein sequence ID" value="CDJ44271.1"/>
    <property type="molecule type" value="Genomic_DNA"/>
</dbReference>
<feature type="compositionally biased region" description="Polar residues" evidence="11">
    <location>
        <begin position="1"/>
        <end position="12"/>
    </location>
</feature>
<sequence length="352" mass="35559">MPESPQQQTPPHLSSGGDPNGAEAPRAAAAGDAAAAAAAAEAGDSQAPASSTAAADGAAGEPSAAAFAAAAKAETAAEAATEAAAAASAAAAAAGASAAAAANASSSVAAAASLKETRFAAGEPPGRQKQQQQRSSLSRDKAAAAAAAAAPATATAAAPKGQGLWHQVLKEARDKSQQTAAGCIIVLGCEDVGKTTLLQQLQQTGAVSPLAAAELHEDTGGVSSLDYAYLQIKCLFTDQDDAAEATGAAHVYVLQHPDAWEALCERVSPSWFAHLAILICVDLLRPSYGLKCLLLWLRAADKIAQHLLQQQTPQQQQQILDKTAAYLSSYKSHCLHSLLSRAPTERLSVSGE</sequence>
<dbReference type="VEuPathDB" id="ToxoDB:ETH_00016480"/>
<reference evidence="12" key="1">
    <citation type="submission" date="2013-10" db="EMBL/GenBank/DDBJ databases">
        <title>Genomic analysis of the causative agents of coccidiosis in chickens.</title>
        <authorList>
            <person name="Reid A.J."/>
            <person name="Blake D."/>
            <person name="Billington K."/>
            <person name="Browne H."/>
            <person name="Dunn M."/>
            <person name="Hung S."/>
            <person name="Kawahara F."/>
            <person name="Miranda-Saavedra D."/>
            <person name="Mourier T."/>
            <person name="Nagra H."/>
            <person name="Otto T.D."/>
            <person name="Rawlings N."/>
            <person name="Sanchez A."/>
            <person name="Sanders M."/>
            <person name="Subramaniam C."/>
            <person name="Tay Y."/>
            <person name="Dear P."/>
            <person name="Doerig C."/>
            <person name="Gruber A."/>
            <person name="Parkinson J."/>
            <person name="Shirley M."/>
            <person name="Wan K.L."/>
            <person name="Berriman M."/>
            <person name="Tomley F."/>
            <person name="Pain A."/>
        </authorList>
    </citation>
    <scope>NUCLEOTIDE SEQUENCE [LARGE SCALE GENOMIC DNA]</scope>
    <source>
        <strain evidence="12">Houghton</strain>
    </source>
</reference>
<evidence type="ECO:0000256" key="3">
    <source>
        <dbReference type="ARBA" id="ARBA00022490"/>
    </source>
</evidence>
<dbReference type="GO" id="GO:0005868">
    <property type="term" value="C:cytoplasmic dynein complex"/>
    <property type="evidence" value="ECO:0007669"/>
    <property type="project" value="UniProtKB-UniRule"/>
</dbReference>
<dbReference type="OrthoDB" id="333173at2759"/>
<comment type="similarity">
    <text evidence="10">Belongs to the dynein light intermediate chain family.</text>
</comment>
<dbReference type="GO" id="GO:0000226">
    <property type="term" value="P:microtubule cytoskeleton organization"/>
    <property type="evidence" value="ECO:0007669"/>
    <property type="project" value="TreeGrafter"/>
</dbReference>
<reference evidence="12" key="2">
    <citation type="submission" date="2013-10" db="EMBL/GenBank/DDBJ databases">
        <authorList>
            <person name="Aslett M."/>
        </authorList>
    </citation>
    <scope>NUCLEOTIDE SEQUENCE [LARGE SCALE GENOMIC DNA]</scope>
    <source>
        <strain evidence="12">Houghton</strain>
    </source>
</reference>
<dbReference type="OMA" id="AIDFAYI"/>
<comment type="subcellular location">
    <subcellularLocation>
        <location evidence="1 10">Cytoplasm</location>
        <location evidence="1 10">Cytoskeleton</location>
    </subcellularLocation>
</comment>
<dbReference type="RefSeq" id="XP_013235020.1">
    <property type="nucleotide sequence ID" value="XM_013379566.1"/>
</dbReference>
<protein>
    <recommendedName>
        <fullName evidence="10">Dynein light intermediate chain</fullName>
    </recommendedName>
</protein>
<evidence type="ECO:0000313" key="13">
    <source>
        <dbReference type="Proteomes" id="UP000030747"/>
    </source>
</evidence>
<dbReference type="Proteomes" id="UP000030747">
    <property type="component" value="Unassembled WGS sequence"/>
</dbReference>
<dbReference type="InterPro" id="IPR022780">
    <property type="entry name" value="Dynein_light_int_chain"/>
</dbReference>
<evidence type="ECO:0000256" key="10">
    <source>
        <dbReference type="RuleBase" id="RU366047"/>
    </source>
</evidence>
<feature type="compositionally biased region" description="Low complexity" evidence="11">
    <location>
        <begin position="127"/>
        <end position="136"/>
    </location>
</feature>
<dbReference type="VEuPathDB" id="ToxoDB:ETH2_1436600"/>
<keyword evidence="4 10" id="KW-0493">Microtubule</keyword>
<dbReference type="GO" id="GO:0005524">
    <property type="term" value="F:ATP binding"/>
    <property type="evidence" value="ECO:0007669"/>
    <property type="project" value="UniProtKB-KW"/>
</dbReference>
<evidence type="ECO:0000256" key="6">
    <source>
        <dbReference type="ARBA" id="ARBA00022840"/>
    </source>
</evidence>
<dbReference type="InterPro" id="IPR008467">
    <property type="entry name" value="Dynein1_light_intermed_chain"/>
</dbReference>
<keyword evidence="2 10" id="KW-0813">Transport</keyword>
<feature type="region of interest" description="Disordered" evidence="11">
    <location>
        <begin position="118"/>
        <end position="142"/>
    </location>
</feature>
<name>U6L262_EIMTE</name>
<evidence type="ECO:0000256" key="2">
    <source>
        <dbReference type="ARBA" id="ARBA00022448"/>
    </source>
</evidence>
<dbReference type="PANTHER" id="PTHR12688:SF0">
    <property type="entry name" value="DYNEIN LIGHT INTERMEDIATE CHAIN"/>
    <property type="match status" value="1"/>
</dbReference>
<keyword evidence="9 10" id="KW-0206">Cytoskeleton</keyword>
<evidence type="ECO:0000256" key="8">
    <source>
        <dbReference type="ARBA" id="ARBA00023175"/>
    </source>
</evidence>
<dbReference type="PANTHER" id="PTHR12688">
    <property type="entry name" value="DYNEIN LIGHT INTERMEDIATE CHAIN"/>
    <property type="match status" value="1"/>
</dbReference>
<dbReference type="GO" id="GO:0007018">
    <property type="term" value="P:microtubule-based movement"/>
    <property type="evidence" value="ECO:0007669"/>
    <property type="project" value="InterPro"/>
</dbReference>
<keyword evidence="3 10" id="KW-0963">Cytoplasm</keyword>
<proteinExistence type="inferred from homology"/>
<gene>
    <name evidence="12" type="ORF">ETH_00016480</name>
</gene>
<organism evidence="12 13">
    <name type="scientific">Eimeria tenella</name>
    <name type="common">Coccidian parasite</name>
    <dbReference type="NCBI Taxonomy" id="5802"/>
    <lineage>
        <taxon>Eukaryota</taxon>
        <taxon>Sar</taxon>
        <taxon>Alveolata</taxon>
        <taxon>Apicomplexa</taxon>
        <taxon>Conoidasida</taxon>
        <taxon>Coccidia</taxon>
        <taxon>Eucoccidiorida</taxon>
        <taxon>Eimeriorina</taxon>
        <taxon>Eimeriidae</taxon>
        <taxon>Eimeria</taxon>
    </lineage>
</organism>
<keyword evidence="6 10" id="KW-0067">ATP-binding</keyword>
<keyword evidence="13" id="KW-1185">Reference proteome</keyword>
<keyword evidence="7 10" id="KW-0243">Dynein</keyword>
<evidence type="ECO:0000313" key="12">
    <source>
        <dbReference type="EMBL" id="CDJ44271.1"/>
    </source>
</evidence>
<feature type="compositionally biased region" description="Low complexity" evidence="11">
    <location>
        <begin position="22"/>
        <end position="66"/>
    </location>
</feature>
<evidence type="ECO:0000256" key="7">
    <source>
        <dbReference type="ARBA" id="ARBA00023017"/>
    </source>
</evidence>
<accession>U6L262</accession>
<evidence type="ECO:0000256" key="4">
    <source>
        <dbReference type="ARBA" id="ARBA00022701"/>
    </source>
</evidence>
<feature type="non-terminal residue" evidence="12">
    <location>
        <position position="352"/>
    </location>
</feature>
<dbReference type="Pfam" id="PF05783">
    <property type="entry name" value="DLIC"/>
    <property type="match status" value="1"/>
</dbReference>
<feature type="region of interest" description="Disordered" evidence="11">
    <location>
        <begin position="1"/>
        <end position="66"/>
    </location>
</feature>
<comment type="subunit">
    <text evidence="10">Homodimer. The cytoplasmic dynein 1 complex consists of two catalytic heavy chains (HCs) and a number of non-catalytic subunits presented by intermediate chains (ICs).</text>
</comment>
<keyword evidence="8 10" id="KW-0505">Motor protein</keyword>
<evidence type="ECO:0000256" key="9">
    <source>
        <dbReference type="ARBA" id="ARBA00023212"/>
    </source>
</evidence>
<dbReference type="AlphaFoldDB" id="U6L262"/>
<dbReference type="GO" id="GO:0005874">
    <property type="term" value="C:microtubule"/>
    <property type="evidence" value="ECO:0007669"/>
    <property type="project" value="UniProtKB-KW"/>
</dbReference>
<dbReference type="GO" id="GO:0045504">
    <property type="term" value="F:dynein heavy chain binding"/>
    <property type="evidence" value="ECO:0007669"/>
    <property type="project" value="TreeGrafter"/>
</dbReference>
<keyword evidence="5 10" id="KW-0547">Nucleotide-binding</keyword>
<comment type="function">
    <text evidence="10">Acts as one of several non-catalytic accessory components of the cytoplasmic dynein 1 complex that are thought to be involved in linking dynein to cargos and to adapter proteins that regulate dynein function. Cytoplasmic dynein 1 acts as a motor for the intracellular retrograde motility of vesicles and organelles along microtubules. May play a role in binding dynein to membranous organelles or chromosomes.</text>
</comment>
<evidence type="ECO:0000256" key="1">
    <source>
        <dbReference type="ARBA" id="ARBA00004245"/>
    </source>
</evidence>